<dbReference type="EMBL" id="AECV01000023">
    <property type="protein sequence ID" value="EFW29471.1"/>
    <property type="molecule type" value="Genomic_DNA"/>
</dbReference>
<dbReference type="InterPro" id="IPR024399">
    <property type="entry name" value="DUF2628"/>
</dbReference>
<evidence type="ECO:0000313" key="2">
    <source>
        <dbReference type="EMBL" id="EFW29471.1"/>
    </source>
</evidence>
<protein>
    <recommendedName>
        <fullName evidence="4">DUF2628 domain-containing protein</fullName>
    </recommendedName>
</protein>
<evidence type="ECO:0000256" key="1">
    <source>
        <dbReference type="SAM" id="Phobius"/>
    </source>
</evidence>
<feature type="transmembrane region" description="Helical" evidence="1">
    <location>
        <begin position="80"/>
        <end position="97"/>
    </location>
</feature>
<feature type="transmembrane region" description="Helical" evidence="1">
    <location>
        <begin position="129"/>
        <end position="147"/>
    </location>
</feature>
<organism evidence="2 3">
    <name type="scientific">Selenomonas artemidis F0399</name>
    <dbReference type="NCBI Taxonomy" id="749551"/>
    <lineage>
        <taxon>Bacteria</taxon>
        <taxon>Bacillati</taxon>
        <taxon>Bacillota</taxon>
        <taxon>Negativicutes</taxon>
        <taxon>Selenomonadales</taxon>
        <taxon>Selenomonadaceae</taxon>
        <taxon>Selenomonas</taxon>
    </lineage>
</organism>
<feature type="transmembrane region" description="Helical" evidence="1">
    <location>
        <begin position="103"/>
        <end position="122"/>
    </location>
</feature>
<name>E7N2R0_9FIRM</name>
<reference evidence="2 3" key="1">
    <citation type="submission" date="2010-08" db="EMBL/GenBank/DDBJ databases">
        <authorList>
            <person name="Weinstock G."/>
            <person name="Sodergren E."/>
            <person name="Clifton S."/>
            <person name="Fulton L."/>
            <person name="Fulton B."/>
            <person name="Courtney L."/>
            <person name="Fronick C."/>
            <person name="Harrison M."/>
            <person name="Strong C."/>
            <person name="Farmer C."/>
            <person name="Delahaunty K."/>
            <person name="Markovic C."/>
            <person name="Hall O."/>
            <person name="Minx P."/>
            <person name="Tomlinson C."/>
            <person name="Mitreva M."/>
            <person name="Hou S."/>
            <person name="Chen J."/>
            <person name="Wollam A."/>
            <person name="Pepin K.H."/>
            <person name="Johnson M."/>
            <person name="Bhonagiri V."/>
            <person name="Zhang X."/>
            <person name="Suruliraj S."/>
            <person name="Warren W."/>
            <person name="Chinwalla A."/>
            <person name="Mardis E.R."/>
            <person name="Wilson R.K."/>
        </authorList>
    </citation>
    <scope>NUCLEOTIDE SEQUENCE [LARGE SCALE GENOMIC DNA]</scope>
    <source>
        <strain evidence="2 3">F0399</strain>
    </source>
</reference>
<proteinExistence type="predicted"/>
<comment type="caution">
    <text evidence="2">The sequence shown here is derived from an EMBL/GenBank/DDBJ whole genome shotgun (WGS) entry which is preliminary data.</text>
</comment>
<evidence type="ECO:0008006" key="4">
    <source>
        <dbReference type="Google" id="ProtNLM"/>
    </source>
</evidence>
<keyword evidence="1" id="KW-0812">Transmembrane</keyword>
<evidence type="ECO:0000313" key="3">
    <source>
        <dbReference type="Proteomes" id="UP000004633"/>
    </source>
</evidence>
<dbReference type="HOGENOM" id="CLU_137392_1_0_9"/>
<dbReference type="STRING" id="749551.HMPREF9555_01281"/>
<dbReference type="AlphaFoldDB" id="E7N2R0"/>
<dbReference type="Pfam" id="PF10947">
    <property type="entry name" value="DUF2628"/>
    <property type="match status" value="1"/>
</dbReference>
<accession>E7N2R0</accession>
<sequence length="164" mass="19108">MVHIVPYAFAGMRYDMNLLFIHSCFKEVIVMDVQDREYFGKIYSEKWAKRFAFYENYGKPYSKEGALALKSMGLFERSNITINLWVMLVGFIFFLTKGMWRSALVQVLTLVAVGLVLDALGFSHRAIKACSYGVNFLFAMLANYAYYMKEKTGKESWNIFQFIR</sequence>
<gene>
    <name evidence="2" type="ORF">HMPREF9555_01281</name>
</gene>
<keyword evidence="3" id="KW-1185">Reference proteome</keyword>
<dbReference type="Proteomes" id="UP000004633">
    <property type="component" value="Unassembled WGS sequence"/>
</dbReference>
<keyword evidence="1" id="KW-1133">Transmembrane helix</keyword>
<keyword evidence="1" id="KW-0472">Membrane</keyword>